<dbReference type="RefSeq" id="WP_347438385.1">
    <property type="nucleotide sequence ID" value="NZ_CP089291.1"/>
</dbReference>
<sequence>MFWEEVRQLYPNQFVLVQALKSRVEDNKKYVDEVAVIRPIPDEKEATKVLVRSKGDTFVYHTSKLEIAMPIVFKPIYRGFKQ</sequence>
<organism evidence="1 2">
    <name type="scientific">Fodinisporobacter ferrooxydans</name>
    <dbReference type="NCBI Taxonomy" id="2901836"/>
    <lineage>
        <taxon>Bacteria</taxon>
        <taxon>Bacillati</taxon>
        <taxon>Bacillota</taxon>
        <taxon>Bacilli</taxon>
        <taxon>Bacillales</taxon>
        <taxon>Alicyclobacillaceae</taxon>
        <taxon>Fodinisporobacter</taxon>
    </lineage>
</organism>
<accession>A0ABY4CMG9</accession>
<dbReference type="Proteomes" id="UP000830167">
    <property type="component" value="Chromosome"/>
</dbReference>
<dbReference type="EMBL" id="CP089291">
    <property type="protein sequence ID" value="UOF91690.1"/>
    <property type="molecule type" value="Genomic_DNA"/>
</dbReference>
<gene>
    <name evidence="1" type="ORF">LSG31_05420</name>
</gene>
<evidence type="ECO:0000313" key="2">
    <source>
        <dbReference type="Proteomes" id="UP000830167"/>
    </source>
</evidence>
<keyword evidence="2" id="KW-1185">Reference proteome</keyword>
<protein>
    <submittedName>
        <fullName evidence="1">Uncharacterized protein</fullName>
    </submittedName>
</protein>
<evidence type="ECO:0000313" key="1">
    <source>
        <dbReference type="EMBL" id="UOF91690.1"/>
    </source>
</evidence>
<name>A0ABY4CMG9_9BACL</name>
<reference evidence="1" key="1">
    <citation type="submission" date="2021-12" db="EMBL/GenBank/DDBJ databases">
        <title>Alicyclobacillaceae gen. nov., sp. nov., isolated from chalcocite enrichment system.</title>
        <authorList>
            <person name="Jiang Z."/>
        </authorList>
    </citation>
    <scope>NUCLEOTIDE SEQUENCE</scope>
    <source>
        <strain evidence="1">MYW30-H2</strain>
    </source>
</reference>
<proteinExistence type="predicted"/>